<dbReference type="OrthoDB" id="550424at2759"/>
<evidence type="ECO:0000259" key="13">
    <source>
        <dbReference type="PROSITE" id="PS51188"/>
    </source>
</evidence>
<dbReference type="SUPFAM" id="SSF49493">
    <property type="entry name" value="HSP40/DnaJ peptide-binding domain"/>
    <property type="match status" value="2"/>
</dbReference>
<dbReference type="FunFam" id="2.10.230.10:FF:000005">
    <property type="entry name" value="DnaJ homolog subfamily A member 1"/>
    <property type="match status" value="1"/>
</dbReference>
<dbReference type="Proteomes" id="UP000215902">
    <property type="component" value="Unassembled WGS sequence"/>
</dbReference>
<evidence type="ECO:0000256" key="5">
    <source>
        <dbReference type="ARBA" id="ARBA00022737"/>
    </source>
</evidence>
<evidence type="ECO:0000256" key="3">
    <source>
        <dbReference type="ARBA" id="ARBA00022553"/>
    </source>
</evidence>
<dbReference type="Pfam" id="PF01556">
    <property type="entry name" value="DnaJ_C"/>
    <property type="match status" value="1"/>
</dbReference>
<keyword evidence="6 10" id="KW-0863">Zinc-finger</keyword>
<evidence type="ECO:0000256" key="9">
    <source>
        <dbReference type="ARBA" id="ARBA00023288"/>
    </source>
</evidence>
<dbReference type="GO" id="GO:0006457">
    <property type="term" value="P:protein folding"/>
    <property type="evidence" value="ECO:0007669"/>
    <property type="project" value="InterPro"/>
</dbReference>
<dbReference type="Pfam" id="PF00226">
    <property type="entry name" value="DnaJ"/>
    <property type="match status" value="1"/>
</dbReference>
<dbReference type="Gene3D" id="2.10.230.10">
    <property type="entry name" value="Heat shock protein DnaJ, cysteine-rich domain"/>
    <property type="match status" value="1"/>
</dbReference>
<dbReference type="InterPro" id="IPR012724">
    <property type="entry name" value="DnaJ"/>
</dbReference>
<dbReference type="STRING" id="282301.A0A267H389"/>
<dbReference type="Gene3D" id="2.60.260.20">
    <property type="entry name" value="Urease metallochaperone UreE, N-terminal domain"/>
    <property type="match status" value="2"/>
</dbReference>
<comment type="caution">
    <text evidence="14">The sequence shown here is derived from an EMBL/GenBank/DDBJ whole genome shotgun (WGS) entry which is preliminary data.</text>
</comment>
<evidence type="ECO:0000256" key="10">
    <source>
        <dbReference type="PROSITE-ProRule" id="PRU00546"/>
    </source>
</evidence>
<keyword evidence="8" id="KW-0472">Membrane</keyword>
<feature type="region of interest" description="Disordered" evidence="11">
    <location>
        <begin position="372"/>
        <end position="419"/>
    </location>
</feature>
<evidence type="ECO:0000256" key="6">
    <source>
        <dbReference type="ARBA" id="ARBA00022771"/>
    </source>
</evidence>
<evidence type="ECO:0000256" key="4">
    <source>
        <dbReference type="ARBA" id="ARBA00022723"/>
    </source>
</evidence>
<dbReference type="InterPro" id="IPR002939">
    <property type="entry name" value="DnaJ_C"/>
</dbReference>
<dbReference type="GO" id="GO:0030544">
    <property type="term" value="F:Hsp70 protein binding"/>
    <property type="evidence" value="ECO:0007669"/>
    <property type="project" value="InterPro"/>
</dbReference>
<evidence type="ECO:0000256" key="11">
    <source>
        <dbReference type="SAM" id="MobiDB-lite"/>
    </source>
</evidence>
<dbReference type="CDD" id="cd10747">
    <property type="entry name" value="DnaJ_C"/>
    <property type="match status" value="1"/>
</dbReference>
<evidence type="ECO:0000313" key="14">
    <source>
        <dbReference type="EMBL" id="PAA92758.1"/>
    </source>
</evidence>
<dbReference type="PANTHER" id="PTHR43888">
    <property type="entry name" value="DNAJ-LIKE-2, ISOFORM A-RELATED"/>
    <property type="match status" value="1"/>
</dbReference>
<feature type="zinc finger region" description="CR-type" evidence="10">
    <location>
        <begin position="123"/>
        <end position="207"/>
    </location>
</feature>
<keyword evidence="3" id="KW-0597">Phosphoprotein</keyword>
<feature type="domain" description="CR-type" evidence="13">
    <location>
        <begin position="123"/>
        <end position="207"/>
    </location>
</feature>
<keyword evidence="15" id="KW-1185">Reference proteome</keyword>
<dbReference type="InterPro" id="IPR008971">
    <property type="entry name" value="HSP40/DnaJ_pept-bd"/>
</dbReference>
<feature type="compositionally biased region" description="Basic and acidic residues" evidence="11">
    <location>
        <begin position="372"/>
        <end position="383"/>
    </location>
</feature>
<keyword evidence="5" id="KW-0677">Repeat</keyword>
<dbReference type="GO" id="GO:0008270">
    <property type="term" value="F:zinc ion binding"/>
    <property type="evidence" value="ECO:0007669"/>
    <property type="project" value="UniProtKB-KW"/>
</dbReference>
<dbReference type="GO" id="GO:0009408">
    <property type="term" value="P:response to heat"/>
    <property type="evidence" value="ECO:0007669"/>
    <property type="project" value="InterPro"/>
</dbReference>
<dbReference type="HAMAP" id="MF_01152">
    <property type="entry name" value="DnaJ"/>
    <property type="match status" value="1"/>
</dbReference>
<dbReference type="FunFam" id="2.60.260.20:FF:000003">
    <property type="entry name" value="DnaJ subfamily A member 2"/>
    <property type="match status" value="1"/>
</dbReference>
<dbReference type="GO" id="GO:0016020">
    <property type="term" value="C:membrane"/>
    <property type="evidence" value="ECO:0007669"/>
    <property type="project" value="UniProtKB-SubCell"/>
</dbReference>
<dbReference type="GO" id="GO:0051082">
    <property type="term" value="F:unfolded protein binding"/>
    <property type="evidence" value="ECO:0007669"/>
    <property type="project" value="InterPro"/>
</dbReference>
<gene>
    <name evidence="14" type="ORF">BOX15_Mlig031992g1</name>
</gene>
<dbReference type="CDD" id="cd10719">
    <property type="entry name" value="DnaJ_zf"/>
    <property type="match status" value="1"/>
</dbReference>
<dbReference type="InterPro" id="IPR044713">
    <property type="entry name" value="DNJA1/2-like"/>
</dbReference>
<evidence type="ECO:0000259" key="12">
    <source>
        <dbReference type="PROSITE" id="PS50076"/>
    </source>
</evidence>
<evidence type="ECO:0000256" key="2">
    <source>
        <dbReference type="ARBA" id="ARBA00022481"/>
    </source>
</evidence>
<evidence type="ECO:0008006" key="16">
    <source>
        <dbReference type="Google" id="ProtNLM"/>
    </source>
</evidence>
<sequence>MVKETKFYDLLGVTPNASEQELKKAYRKLALKYHPDKNPEAGDKFKEIAMAFEVLSDPKKKKIYDEGGEQALKEGTPGEGFSFHNPMDIFDMFFGGGGRSRGPRRGKDVVHQLGVTLEELYNGATRKLAVQKNVVCDKCEGRGGKAGAVQACSNCRGSGMEVHLRQLAPGMVQQIQTVCRNCQGQGEVINAKDRCKKCEGRKVNREKKILEVNIDKGMKDGQQIRFTGEGDQDPELEPGDIVIVLEEREHETFIRRSRDLILKLTINLNESLTGFKRVIGTLDQRSLLIESRPGEVIRHGSYKTVEHEGMPTYKNPFEKGRLIIHFTVEFPPTGFLSEKELKQLRKLLPPGQEVIVPDDAEETVMTEFDPEMDARQQRDERMRSQFGGRGGFMRAAAGGADSDDEDGAGGGQRVQCASS</sequence>
<comment type="subcellular location">
    <subcellularLocation>
        <location evidence="1">Membrane</location>
        <topology evidence="1">Lipid-anchor</topology>
    </subcellularLocation>
</comment>
<dbReference type="InterPro" id="IPR018253">
    <property type="entry name" value="DnaJ_domain_CS"/>
</dbReference>
<evidence type="ECO:0000256" key="8">
    <source>
        <dbReference type="ARBA" id="ARBA00023136"/>
    </source>
</evidence>
<dbReference type="PROSITE" id="PS00636">
    <property type="entry name" value="DNAJ_1"/>
    <property type="match status" value="1"/>
</dbReference>
<dbReference type="InterPro" id="IPR001305">
    <property type="entry name" value="HSP_DnaJ_Cys-rich_dom"/>
</dbReference>
<dbReference type="SUPFAM" id="SSF57938">
    <property type="entry name" value="DnaJ/Hsp40 cysteine-rich domain"/>
    <property type="match status" value="1"/>
</dbReference>
<keyword evidence="7 10" id="KW-0862">Zinc</keyword>
<dbReference type="InterPro" id="IPR001623">
    <property type="entry name" value="DnaJ_domain"/>
</dbReference>
<dbReference type="EMBL" id="NIVC01000040">
    <property type="protein sequence ID" value="PAA92758.1"/>
    <property type="molecule type" value="Genomic_DNA"/>
</dbReference>
<name>A0A267H389_9PLAT</name>
<reference evidence="14 15" key="1">
    <citation type="submission" date="2017-06" db="EMBL/GenBank/DDBJ databases">
        <title>A platform for efficient transgenesis in Macrostomum lignano, a flatworm model organism for stem cell research.</title>
        <authorList>
            <person name="Berezikov E."/>
        </authorList>
    </citation>
    <scope>NUCLEOTIDE SEQUENCE [LARGE SCALE GENOMIC DNA]</scope>
    <source>
        <strain evidence="14">DV1</strain>
        <tissue evidence="14">Whole organism</tissue>
    </source>
</reference>
<evidence type="ECO:0000256" key="1">
    <source>
        <dbReference type="ARBA" id="ARBA00004635"/>
    </source>
</evidence>
<evidence type="ECO:0000313" key="15">
    <source>
        <dbReference type="Proteomes" id="UP000215902"/>
    </source>
</evidence>
<keyword evidence="9" id="KW-0449">Lipoprotein</keyword>
<dbReference type="GO" id="GO:0005524">
    <property type="term" value="F:ATP binding"/>
    <property type="evidence" value="ECO:0007669"/>
    <property type="project" value="InterPro"/>
</dbReference>
<keyword evidence="2" id="KW-0488">Methylation</keyword>
<dbReference type="CDD" id="cd06257">
    <property type="entry name" value="DnaJ"/>
    <property type="match status" value="1"/>
</dbReference>
<evidence type="ECO:0000256" key="7">
    <source>
        <dbReference type="ARBA" id="ARBA00022833"/>
    </source>
</evidence>
<protein>
    <recommendedName>
        <fullName evidence="16">DnaJ homolog subfamily A member 1</fullName>
    </recommendedName>
</protein>
<dbReference type="Pfam" id="PF00684">
    <property type="entry name" value="DnaJ_CXXCXGXG"/>
    <property type="match status" value="1"/>
</dbReference>
<feature type="domain" description="J" evidence="12">
    <location>
        <begin position="6"/>
        <end position="68"/>
    </location>
</feature>
<proteinExistence type="inferred from homology"/>
<dbReference type="InterPro" id="IPR036410">
    <property type="entry name" value="HSP_DnaJ_Cys-rich_dom_sf"/>
</dbReference>
<accession>A0A267H389</accession>
<dbReference type="SUPFAM" id="SSF46565">
    <property type="entry name" value="Chaperone J-domain"/>
    <property type="match status" value="1"/>
</dbReference>
<keyword evidence="4 10" id="KW-0479">Metal-binding</keyword>
<dbReference type="PRINTS" id="PR00625">
    <property type="entry name" value="JDOMAIN"/>
</dbReference>
<dbReference type="FunFam" id="1.10.287.110:FF:000014">
    <property type="entry name" value="dnaJ homolog subfamily A member 1"/>
    <property type="match status" value="1"/>
</dbReference>
<dbReference type="SMART" id="SM00271">
    <property type="entry name" value="DnaJ"/>
    <property type="match status" value="1"/>
</dbReference>
<dbReference type="AlphaFoldDB" id="A0A267H389"/>
<dbReference type="PROSITE" id="PS50076">
    <property type="entry name" value="DNAJ_2"/>
    <property type="match status" value="1"/>
</dbReference>
<organism evidence="14 15">
    <name type="scientific">Macrostomum lignano</name>
    <dbReference type="NCBI Taxonomy" id="282301"/>
    <lineage>
        <taxon>Eukaryota</taxon>
        <taxon>Metazoa</taxon>
        <taxon>Spiralia</taxon>
        <taxon>Lophotrochozoa</taxon>
        <taxon>Platyhelminthes</taxon>
        <taxon>Rhabditophora</taxon>
        <taxon>Macrostomorpha</taxon>
        <taxon>Macrostomida</taxon>
        <taxon>Macrostomidae</taxon>
        <taxon>Macrostomum</taxon>
    </lineage>
</organism>
<dbReference type="InterPro" id="IPR036869">
    <property type="entry name" value="J_dom_sf"/>
</dbReference>
<dbReference type="PROSITE" id="PS51188">
    <property type="entry name" value="ZF_CR"/>
    <property type="match status" value="1"/>
</dbReference>
<dbReference type="Gene3D" id="1.10.287.110">
    <property type="entry name" value="DnaJ domain"/>
    <property type="match status" value="1"/>
</dbReference>